<evidence type="ECO:0000259" key="2">
    <source>
        <dbReference type="Pfam" id="PF07859"/>
    </source>
</evidence>
<keyword evidence="1 3" id="KW-0378">Hydrolase</keyword>
<feature type="domain" description="Alpha/beta hydrolase fold-3" evidence="2">
    <location>
        <begin position="80"/>
        <end position="290"/>
    </location>
</feature>
<evidence type="ECO:0000256" key="1">
    <source>
        <dbReference type="ARBA" id="ARBA00022801"/>
    </source>
</evidence>
<protein>
    <submittedName>
        <fullName evidence="3">Alpha/beta hydrolase</fullName>
    </submittedName>
</protein>
<accession>A0A926DMB0</accession>
<dbReference type="InterPro" id="IPR029058">
    <property type="entry name" value="AB_hydrolase_fold"/>
</dbReference>
<dbReference type="GO" id="GO:0016787">
    <property type="term" value="F:hydrolase activity"/>
    <property type="evidence" value="ECO:0007669"/>
    <property type="project" value="UniProtKB-KW"/>
</dbReference>
<sequence>MNRISLEKEAEAVCIENANPPLIFQLPPKEGREALEKAQDTPVCMYPAEITSCLADTGKWGTIRLYHVAPKPEIKTPNVIFYIHGAGWVFGSFHTHEKLVRELAARTNSVVLFPEYSRAPEAKYPTAIKQCYAVLCQIDSLKQKHGWQFNAETLTVAGDSVGGNMATVMTLLAKFRGGPSIDKQLLYYPVANAYFNTPSYREFAVGYYLYRAGMMWFWDQYTTSQKDRNEITASPLRATKEQLCGLPPAMILNGQADALRDEGEQYAVCLREAGVEVTQIRFQAIIHDFVMLNALDQTKACRAAMDVSTQWINRKNARFEKRCEKPDDDKPCSYKLL</sequence>
<dbReference type="Gene3D" id="3.40.50.1820">
    <property type="entry name" value="alpha/beta hydrolase"/>
    <property type="match status" value="1"/>
</dbReference>
<dbReference type="PANTHER" id="PTHR48081:SF8">
    <property type="entry name" value="ALPHA_BETA HYDROLASE FOLD-3 DOMAIN-CONTAINING PROTEIN-RELATED"/>
    <property type="match status" value="1"/>
</dbReference>
<dbReference type="InterPro" id="IPR013094">
    <property type="entry name" value="AB_hydrolase_3"/>
</dbReference>
<dbReference type="AlphaFoldDB" id="A0A926DMB0"/>
<evidence type="ECO:0000313" key="4">
    <source>
        <dbReference type="Proteomes" id="UP000611762"/>
    </source>
</evidence>
<dbReference type="Pfam" id="PF07859">
    <property type="entry name" value="Abhydrolase_3"/>
    <property type="match status" value="1"/>
</dbReference>
<comment type="caution">
    <text evidence="3">The sequence shown here is derived from an EMBL/GenBank/DDBJ whole genome shotgun (WGS) entry which is preliminary data.</text>
</comment>
<keyword evidence="4" id="KW-1185">Reference proteome</keyword>
<dbReference type="EMBL" id="JACRSU010000001">
    <property type="protein sequence ID" value="MBC8539730.1"/>
    <property type="molecule type" value="Genomic_DNA"/>
</dbReference>
<name>A0A926DMB0_9FIRM</name>
<evidence type="ECO:0000313" key="3">
    <source>
        <dbReference type="EMBL" id="MBC8539730.1"/>
    </source>
</evidence>
<dbReference type="RefSeq" id="WP_249310941.1">
    <property type="nucleotide sequence ID" value="NZ_JACRSU010000001.1"/>
</dbReference>
<gene>
    <name evidence="3" type="ORF">H8698_01915</name>
</gene>
<dbReference type="InterPro" id="IPR050300">
    <property type="entry name" value="GDXG_lipolytic_enzyme"/>
</dbReference>
<reference evidence="3" key="1">
    <citation type="submission" date="2020-08" db="EMBL/GenBank/DDBJ databases">
        <title>Genome public.</title>
        <authorList>
            <person name="Liu C."/>
            <person name="Sun Q."/>
        </authorList>
    </citation>
    <scope>NUCLEOTIDE SEQUENCE</scope>
    <source>
        <strain evidence="3">H8</strain>
    </source>
</reference>
<dbReference type="PANTHER" id="PTHR48081">
    <property type="entry name" value="AB HYDROLASE SUPERFAMILY PROTEIN C4A8.06C"/>
    <property type="match status" value="1"/>
</dbReference>
<organism evidence="3 4">
    <name type="scientific">Congzhengia minquanensis</name>
    <dbReference type="NCBI Taxonomy" id="2763657"/>
    <lineage>
        <taxon>Bacteria</taxon>
        <taxon>Bacillati</taxon>
        <taxon>Bacillota</taxon>
        <taxon>Clostridia</taxon>
        <taxon>Eubacteriales</taxon>
        <taxon>Oscillospiraceae</taxon>
        <taxon>Congzhengia</taxon>
    </lineage>
</organism>
<dbReference type="SUPFAM" id="SSF53474">
    <property type="entry name" value="alpha/beta-Hydrolases"/>
    <property type="match status" value="1"/>
</dbReference>
<dbReference type="Proteomes" id="UP000611762">
    <property type="component" value="Unassembled WGS sequence"/>
</dbReference>
<proteinExistence type="predicted"/>